<evidence type="ECO:0000313" key="3">
    <source>
        <dbReference type="EMBL" id="CAL5990291.1"/>
    </source>
</evidence>
<dbReference type="EMBL" id="CATOUU010000654">
    <property type="protein sequence ID" value="CAI9938134.1"/>
    <property type="molecule type" value="Genomic_DNA"/>
</dbReference>
<gene>
    <name evidence="3" type="ORF">HINF_LOCUS11269</name>
    <name evidence="2" type="ORF">HINF_LOCUS25779</name>
</gene>
<dbReference type="EMBL" id="CAXDID020000025">
    <property type="protein sequence ID" value="CAL5990291.1"/>
    <property type="molecule type" value="Genomic_DNA"/>
</dbReference>
<evidence type="ECO:0000313" key="4">
    <source>
        <dbReference type="Proteomes" id="UP001642409"/>
    </source>
</evidence>
<accession>A0AA86PNN7</accession>
<name>A0AA86PNN7_9EUKA</name>
<keyword evidence="1" id="KW-0812">Transmembrane</keyword>
<feature type="transmembrane region" description="Helical" evidence="1">
    <location>
        <begin position="1350"/>
        <end position="1374"/>
    </location>
</feature>
<reference evidence="3 4" key="2">
    <citation type="submission" date="2024-07" db="EMBL/GenBank/DDBJ databases">
        <authorList>
            <person name="Akdeniz Z."/>
        </authorList>
    </citation>
    <scope>NUCLEOTIDE SEQUENCE [LARGE SCALE GENOMIC DNA]</scope>
</reference>
<reference evidence="2" key="1">
    <citation type="submission" date="2023-06" db="EMBL/GenBank/DDBJ databases">
        <authorList>
            <person name="Kurt Z."/>
        </authorList>
    </citation>
    <scope>NUCLEOTIDE SEQUENCE</scope>
</reference>
<evidence type="ECO:0000313" key="2">
    <source>
        <dbReference type="EMBL" id="CAI9938134.1"/>
    </source>
</evidence>
<dbReference type="Proteomes" id="UP001642409">
    <property type="component" value="Unassembled WGS sequence"/>
</dbReference>
<keyword evidence="4" id="KW-1185">Reference proteome</keyword>
<keyword evidence="1" id="KW-0472">Membrane</keyword>
<protein>
    <submittedName>
        <fullName evidence="2">Uncharacterized protein</fullName>
    </submittedName>
</protein>
<organism evidence="2">
    <name type="scientific">Hexamita inflata</name>
    <dbReference type="NCBI Taxonomy" id="28002"/>
    <lineage>
        <taxon>Eukaryota</taxon>
        <taxon>Metamonada</taxon>
        <taxon>Diplomonadida</taxon>
        <taxon>Hexamitidae</taxon>
        <taxon>Hexamitinae</taxon>
        <taxon>Hexamita</taxon>
    </lineage>
</organism>
<sequence length="1389" mass="156223">MLFPIFVQAATALTNGLRTKVTLKSGVVQSFSLPVVQRATFRYYFETTNEATIYICSQGDEAFCITQKKYLRSTGGNTTNTSMLETDQGLYKLETVYLLVKSLSDQTVYVTAHFAVEMQEFSFFTSSAALPAAFQDTKRTFARFSGSKDVVELKGTIAQQTVLDVKFYCFDGKNQNTKTTTITIDQDYHEIVGTDVITPQCAAGWLYVTFNTAVDYTFGFQSTVQNLQLNQRLTNSNHFPLVEQMMYCQLLINPDDFKGKDLTVTAFTDTPTEFDNVKVYVSTQNFFGIEYLENGQSQEELQYSSYLSQITVNANISDKTKFSKCVDNLCTVFITLSYITDPYLLSKSGYFYQPQPLHILTLTNAVIFNQLPAATTIKLNEQNNFRQTTVVNELLQAEGVVSGYKNQGYVFYVEKTPGKEEKLANSIVNLENLAGANGVSFHIVDETSQAIITNQINSMFYIPGGMYFINTMSEEAFDGVIGSHSTYNIDESQTLNMKETTTGSSFYFHANVGSFKKYQFCAKVGAKSTATFTLMASNSHYSPTPDFHDFMSGEIIQDELSKYFCVTGETDGNDIAYFSLQTTADSTGATLSFGVPFHFIKSVPVDTQTHFYADSAQFVYQRLLPPYYASNKDSFLEHMCYFEMNLKDALTQDVILTITEPVQKFTITKQTLKAGSTYFGQKLLLPVDRQLLFKIEAPVAAAIRGHTFFSYVYDEPQASIVPVKLAVNPVIFHVNVQEFESPIITITSKNVDLTLLQAYICKDQPKLNAQDNYAHECFTYTFTKMNYETLIFPSDVDLTQSVTKPKYQQLQVGSYYVSLLPKADLISQGVIEFEYSVANLLKNGVWSAVRLYPDSLLSTLGYRTETFFVFDGIFKVSPLYAYQFVFDLKVKARKICITVDEPLTANVITSDTSKCIAYKADSSFITGKIEKQAFSQMTQYTRLYLNIFGDYGLFQVQQVYFAAFQIATSTMSELTLKLKSGSNRASEDISLVTMEMDSTKFEVSNALSTDIKDYQKALENGTSNKTRLYVSDEIEFDPISSTIDETNAIQIVTRVNPDKQLRTYYVKVELKELIVDEVQYKLKMQGDDKITQQKLEFQKTYKWVNVKPGTVSQMYFNAAHTPMTINVQVCQAKMGSTIETYTSPFIIAPTANTYADNVTHKIDNVQINLPGHAHDQNIYQNLNFFIGVNYSQAVSSYEVIPEVGNSQPAIPLAQEVYVDRYSKSNNFLIKFRPSSISTFLKYDGFLSMGLPPQPKTIKYTIFAYEADQAKDTDIISTLCGLKLAAKEIEGYSLTTDGTSTNKQEKFEFKFEGVTKNTQFILVAQNSAANTFSVYKPVQHKDSNNKTVNTTALVCGIVFGVLGLVLLALLILWIVRVQKKKNQIYTGISP</sequence>
<evidence type="ECO:0000256" key="1">
    <source>
        <dbReference type="SAM" id="Phobius"/>
    </source>
</evidence>
<keyword evidence="1" id="KW-1133">Transmembrane helix</keyword>
<proteinExistence type="predicted"/>
<comment type="caution">
    <text evidence="2">The sequence shown here is derived from an EMBL/GenBank/DDBJ whole genome shotgun (WGS) entry which is preliminary data.</text>
</comment>